<sequence>MHLHRGFFMPASGRTRPGRAFLLPGGGAYQPRRQAEATA</sequence>
<name>A0A8S5MH78_9CAUD</name>
<evidence type="ECO:0000313" key="1">
    <source>
        <dbReference type="EMBL" id="DAD81582.1"/>
    </source>
</evidence>
<proteinExistence type="predicted"/>
<dbReference type="EMBL" id="BK014903">
    <property type="protein sequence ID" value="DAD81582.1"/>
    <property type="molecule type" value="Genomic_DNA"/>
</dbReference>
<accession>A0A8S5MH78</accession>
<organism evidence="1">
    <name type="scientific">Siphoviridae sp. ct7es18</name>
    <dbReference type="NCBI Taxonomy" id="2826166"/>
    <lineage>
        <taxon>Viruses</taxon>
        <taxon>Duplodnaviria</taxon>
        <taxon>Heunggongvirae</taxon>
        <taxon>Uroviricota</taxon>
        <taxon>Caudoviricetes</taxon>
    </lineage>
</organism>
<reference evidence="1" key="1">
    <citation type="journal article" date="2021" name="Proc. Natl. Acad. Sci. U.S.A.">
        <title>A Catalog of Tens of Thousands of Viruses from Human Metagenomes Reveals Hidden Associations with Chronic Diseases.</title>
        <authorList>
            <person name="Tisza M.J."/>
            <person name="Buck C.B."/>
        </authorList>
    </citation>
    <scope>NUCLEOTIDE SEQUENCE</scope>
    <source>
        <strain evidence="1">Ct7es18</strain>
    </source>
</reference>
<protein>
    <submittedName>
        <fullName evidence="1">Uncharacterized protein</fullName>
    </submittedName>
</protein>